<reference evidence="3 4" key="1">
    <citation type="submission" date="2015-12" db="EMBL/GenBank/DDBJ databases">
        <title>The genome of Folsomia candida.</title>
        <authorList>
            <person name="Faddeeva A."/>
            <person name="Derks M.F."/>
            <person name="Anvar Y."/>
            <person name="Smit S."/>
            <person name="Van Straalen N."/>
            <person name="Roelofs D."/>
        </authorList>
    </citation>
    <scope>NUCLEOTIDE SEQUENCE [LARGE SCALE GENOMIC DNA]</scope>
    <source>
        <strain evidence="3 4">VU population</strain>
        <tissue evidence="3">Whole body</tissue>
    </source>
</reference>
<organism evidence="3 4">
    <name type="scientific">Folsomia candida</name>
    <name type="common">Springtail</name>
    <dbReference type="NCBI Taxonomy" id="158441"/>
    <lineage>
        <taxon>Eukaryota</taxon>
        <taxon>Metazoa</taxon>
        <taxon>Ecdysozoa</taxon>
        <taxon>Arthropoda</taxon>
        <taxon>Hexapoda</taxon>
        <taxon>Collembola</taxon>
        <taxon>Entomobryomorpha</taxon>
        <taxon>Isotomoidea</taxon>
        <taxon>Isotomidae</taxon>
        <taxon>Proisotominae</taxon>
        <taxon>Folsomia</taxon>
    </lineage>
</organism>
<protein>
    <recommendedName>
        <fullName evidence="2">Arrestin-like N-terminal domain-containing protein</fullName>
    </recommendedName>
</protein>
<evidence type="ECO:0000313" key="4">
    <source>
        <dbReference type="Proteomes" id="UP000198287"/>
    </source>
</evidence>
<dbReference type="Proteomes" id="UP000198287">
    <property type="component" value="Unassembled WGS sequence"/>
</dbReference>
<sequence>MTSVLHYRYVREVNLSVPETSSFIHLASTQEPNQIRGKVQIQNTYPIENYYGLVIELCGLVKFTTGPRNIEHIFGVDKNSSTVLKSQVYCQILGCAEALEKGTLPSKLKSVVLPGSHIIEFQLILPKNRPLPPSMSGKYVEVTYNIILYKRTQENGYKPMGDRFKKLINFHGFNPLQTVQPLSSMLWENPVVQPFSGCGISGALQIPKTNYLKQEEIAFHVQIEKDGTNVSQVLAKCVKVSLLKTVIANYSTEVEELDSFITNKDYFNEGNNNVCVKGVFTSKRDHPSYKDLTIGGLLIIHNIKVEVTTDEGTTGGLLELFIGTTMTNTE</sequence>
<feature type="domain" description="Arrestin-like N-terminal" evidence="2">
    <location>
        <begin position="33"/>
        <end position="147"/>
    </location>
</feature>
<evidence type="ECO:0000256" key="1">
    <source>
        <dbReference type="ARBA" id="ARBA00005298"/>
    </source>
</evidence>
<dbReference type="AlphaFoldDB" id="A0A226ENI9"/>
<evidence type="ECO:0000259" key="2">
    <source>
        <dbReference type="Pfam" id="PF00339"/>
    </source>
</evidence>
<dbReference type="InterPro" id="IPR011021">
    <property type="entry name" value="Arrestin-like_N"/>
</dbReference>
<dbReference type="Pfam" id="PF00339">
    <property type="entry name" value="Arrestin_N"/>
    <property type="match status" value="1"/>
</dbReference>
<gene>
    <name evidence="3" type="ORF">Fcan01_04804</name>
</gene>
<name>A0A226ENI9_FOLCA</name>
<dbReference type="OrthoDB" id="8251650at2759"/>
<dbReference type="InterPro" id="IPR014752">
    <property type="entry name" value="Arrestin-like_C"/>
</dbReference>
<comment type="similarity">
    <text evidence="1">Belongs to the arrestin family.</text>
</comment>
<proteinExistence type="inferred from homology"/>
<comment type="caution">
    <text evidence="3">The sequence shown here is derived from an EMBL/GenBank/DDBJ whole genome shotgun (WGS) entry which is preliminary data.</text>
</comment>
<evidence type="ECO:0000313" key="3">
    <source>
        <dbReference type="EMBL" id="OXA59059.1"/>
    </source>
</evidence>
<keyword evidence="4" id="KW-1185">Reference proteome</keyword>
<dbReference type="Gene3D" id="2.60.40.640">
    <property type="match status" value="1"/>
</dbReference>
<accession>A0A226ENI9</accession>
<dbReference type="EMBL" id="LNIX01000002">
    <property type="protein sequence ID" value="OXA59059.1"/>
    <property type="molecule type" value="Genomic_DNA"/>
</dbReference>